<dbReference type="OMA" id="YMGGFAH"/>
<evidence type="ECO:0000256" key="12">
    <source>
        <dbReference type="ARBA" id="ARBA00023136"/>
    </source>
</evidence>
<sequence>MGKFPYDIPDWNKWKVEDVPELKEIQDRLARRGLRDPWLRNEVWRYQHYMPGVPWYKIIFKGFKWGAGAFVIAVGIEKLLRKEDSHDHGSGHH</sequence>
<keyword evidence="6" id="KW-0679">Respiratory chain</keyword>
<organism evidence="15 16">
    <name type="scientific">Acanthaster planci</name>
    <name type="common">Crown-of-thorns starfish</name>
    <dbReference type="NCBI Taxonomy" id="133434"/>
    <lineage>
        <taxon>Eukaryota</taxon>
        <taxon>Metazoa</taxon>
        <taxon>Echinodermata</taxon>
        <taxon>Eleutherozoa</taxon>
        <taxon>Asterozoa</taxon>
        <taxon>Asteroidea</taxon>
        <taxon>Valvatacea</taxon>
        <taxon>Valvatida</taxon>
        <taxon>Acanthasteridae</taxon>
        <taxon>Acanthaster</taxon>
    </lineage>
</organism>
<dbReference type="KEGG" id="aplc:110987501"/>
<dbReference type="GeneID" id="110987501"/>
<dbReference type="RefSeq" id="XP_022105975.1">
    <property type="nucleotide sequence ID" value="XM_022250283.1"/>
</dbReference>
<proteinExistence type="inferred from homology"/>
<dbReference type="PANTHER" id="PTHR15082:SF2">
    <property type="entry name" value="NADH DEHYDROGENASE [UBIQUINONE] 1 BETA SUBCOMPLEX SUBUNIT 3"/>
    <property type="match status" value="1"/>
</dbReference>
<keyword evidence="12" id="KW-0472">Membrane</keyword>
<name>A0A8B7ZM60_ACAPL</name>
<reference evidence="16" key="1">
    <citation type="submission" date="2025-08" db="UniProtKB">
        <authorList>
            <consortium name="RefSeq"/>
        </authorList>
    </citation>
    <scope>IDENTIFICATION</scope>
</reference>
<evidence type="ECO:0000256" key="4">
    <source>
        <dbReference type="ARBA" id="ARBA00018680"/>
    </source>
</evidence>
<keyword evidence="15" id="KW-1185">Reference proteome</keyword>
<keyword evidence="10" id="KW-1133">Transmembrane helix</keyword>
<evidence type="ECO:0000256" key="6">
    <source>
        <dbReference type="ARBA" id="ARBA00022660"/>
    </source>
</evidence>
<evidence type="ECO:0000256" key="10">
    <source>
        <dbReference type="ARBA" id="ARBA00022989"/>
    </source>
</evidence>
<keyword evidence="7" id="KW-0812">Transmembrane</keyword>
<dbReference type="OrthoDB" id="521512at2759"/>
<evidence type="ECO:0000313" key="16">
    <source>
        <dbReference type="RefSeq" id="XP_022105975.1"/>
    </source>
</evidence>
<dbReference type="InterPro" id="IPR012576">
    <property type="entry name" value="NDUFB3"/>
</dbReference>
<dbReference type="GO" id="GO:0022900">
    <property type="term" value="P:electron transport chain"/>
    <property type="evidence" value="ECO:0007669"/>
    <property type="project" value="InterPro"/>
</dbReference>
<evidence type="ECO:0000256" key="3">
    <source>
        <dbReference type="ARBA" id="ARBA00005667"/>
    </source>
</evidence>
<comment type="similarity">
    <text evidence="3">Belongs to the complex I NDUFB3 subunit family.</text>
</comment>
<comment type="function">
    <text evidence="1">Accessory subunit of the mitochondrial membrane respiratory chain NADH dehydrogenase (Complex I), that is believed not to be involved in catalysis. Complex I functions in the transfer of electrons from NADH to the respiratory chain. The immediate electron acceptor for the enzyme is believed to be ubiquinone.</text>
</comment>
<keyword evidence="11" id="KW-0496">Mitochondrion</keyword>
<gene>
    <name evidence="16" type="primary">LOC110987501</name>
</gene>
<keyword evidence="5" id="KW-0813">Transport</keyword>
<dbReference type="GO" id="GO:0032981">
    <property type="term" value="P:mitochondrial respiratory chain complex I assembly"/>
    <property type="evidence" value="ECO:0007669"/>
    <property type="project" value="TreeGrafter"/>
</dbReference>
<evidence type="ECO:0000256" key="13">
    <source>
        <dbReference type="ARBA" id="ARBA00030217"/>
    </source>
</evidence>
<dbReference type="Pfam" id="PF08122">
    <property type="entry name" value="NDUF_B12"/>
    <property type="match status" value="1"/>
</dbReference>
<comment type="subcellular location">
    <subcellularLocation>
        <location evidence="2">Mitochondrion inner membrane</location>
        <topology evidence="2">Single-pass membrane protein</topology>
        <orientation evidence="2">Matrix side</orientation>
    </subcellularLocation>
</comment>
<evidence type="ECO:0000256" key="11">
    <source>
        <dbReference type="ARBA" id="ARBA00023128"/>
    </source>
</evidence>
<accession>A0A8B7ZM60</accession>
<dbReference type="AlphaFoldDB" id="A0A8B7ZM60"/>
<dbReference type="PANTHER" id="PTHR15082">
    <property type="entry name" value="NADH-UBIQUINONE OXIDOREDUCTASE B12 SUBUNIT"/>
    <property type="match status" value="1"/>
</dbReference>
<dbReference type="GO" id="GO:0005743">
    <property type="term" value="C:mitochondrial inner membrane"/>
    <property type="evidence" value="ECO:0007669"/>
    <property type="project" value="UniProtKB-SubCell"/>
</dbReference>
<keyword evidence="9" id="KW-0249">Electron transport</keyword>
<evidence type="ECO:0000256" key="1">
    <source>
        <dbReference type="ARBA" id="ARBA00003195"/>
    </source>
</evidence>
<evidence type="ECO:0000256" key="2">
    <source>
        <dbReference type="ARBA" id="ARBA00004298"/>
    </source>
</evidence>
<evidence type="ECO:0000256" key="7">
    <source>
        <dbReference type="ARBA" id="ARBA00022692"/>
    </source>
</evidence>
<evidence type="ECO:0000256" key="8">
    <source>
        <dbReference type="ARBA" id="ARBA00022792"/>
    </source>
</evidence>
<evidence type="ECO:0000313" key="15">
    <source>
        <dbReference type="Proteomes" id="UP000694845"/>
    </source>
</evidence>
<keyword evidence="8" id="KW-0999">Mitochondrion inner membrane</keyword>
<evidence type="ECO:0000256" key="14">
    <source>
        <dbReference type="ARBA" id="ARBA00032688"/>
    </source>
</evidence>
<protein>
    <recommendedName>
        <fullName evidence="4">NADH dehydrogenase [ubiquinone] 1 beta subcomplex subunit 3</fullName>
    </recommendedName>
    <alternativeName>
        <fullName evidence="13">Complex I-B12</fullName>
    </alternativeName>
    <alternativeName>
        <fullName evidence="14">NADH-ubiquinone oxidoreductase B12 subunit</fullName>
    </alternativeName>
</protein>
<evidence type="ECO:0000256" key="5">
    <source>
        <dbReference type="ARBA" id="ARBA00022448"/>
    </source>
</evidence>
<evidence type="ECO:0000256" key="9">
    <source>
        <dbReference type="ARBA" id="ARBA00022982"/>
    </source>
</evidence>
<dbReference type="Proteomes" id="UP000694845">
    <property type="component" value="Unplaced"/>
</dbReference>